<dbReference type="Gene3D" id="6.10.140.100">
    <property type="match status" value="1"/>
</dbReference>
<evidence type="ECO:0000256" key="6">
    <source>
        <dbReference type="ARBA" id="ARBA00022753"/>
    </source>
</evidence>
<dbReference type="CDD" id="cd16979">
    <property type="entry name" value="VHS_Vps27"/>
    <property type="match status" value="1"/>
</dbReference>
<dbReference type="Proteomes" id="UP000242254">
    <property type="component" value="Unassembled WGS sequence"/>
</dbReference>
<dbReference type="GO" id="GO:0043328">
    <property type="term" value="P:protein transport to vacuole involved in ubiquitin-dependent protein catabolic process via the multivesicular body sorting pathway"/>
    <property type="evidence" value="ECO:0007669"/>
    <property type="project" value="TreeGrafter"/>
</dbReference>
<dbReference type="PROSITE" id="PS50178">
    <property type="entry name" value="ZF_FYVE"/>
    <property type="match status" value="1"/>
</dbReference>
<accession>A0A2G4SK32</accession>
<dbReference type="GO" id="GO:0033565">
    <property type="term" value="C:ESCRT-0 complex"/>
    <property type="evidence" value="ECO:0007669"/>
    <property type="project" value="TreeGrafter"/>
</dbReference>
<feature type="region of interest" description="Disordered" evidence="11">
    <location>
        <begin position="290"/>
        <end position="315"/>
    </location>
</feature>
<keyword evidence="5" id="KW-0677">Repeat</keyword>
<feature type="region of interest" description="Disordered" evidence="11">
    <location>
        <begin position="540"/>
        <end position="647"/>
    </location>
</feature>
<dbReference type="InterPro" id="IPR000306">
    <property type="entry name" value="Znf_FYVE"/>
</dbReference>
<dbReference type="Gene3D" id="1.20.5.1940">
    <property type="match status" value="1"/>
</dbReference>
<evidence type="ECO:0000256" key="2">
    <source>
        <dbReference type="ARBA" id="ARBA00008597"/>
    </source>
</evidence>
<dbReference type="SUPFAM" id="SSF57903">
    <property type="entry name" value="FYVE/PHD zinc finger"/>
    <property type="match status" value="1"/>
</dbReference>
<evidence type="ECO:0000256" key="8">
    <source>
        <dbReference type="ARBA" id="ARBA00022833"/>
    </source>
</evidence>
<evidence type="ECO:0000313" key="14">
    <source>
        <dbReference type="EMBL" id="PHZ09123.1"/>
    </source>
</evidence>
<keyword evidence="6" id="KW-0967">Endosome</keyword>
<evidence type="ECO:0000259" key="13">
    <source>
        <dbReference type="PROSITE" id="PS50179"/>
    </source>
</evidence>
<dbReference type="InterPro" id="IPR049425">
    <property type="entry name" value="Vps27_GAT-like"/>
</dbReference>
<feature type="compositionally biased region" description="Low complexity" evidence="11">
    <location>
        <begin position="563"/>
        <end position="609"/>
    </location>
</feature>
<evidence type="ECO:0000259" key="12">
    <source>
        <dbReference type="PROSITE" id="PS50178"/>
    </source>
</evidence>
<dbReference type="GO" id="GO:0043130">
    <property type="term" value="F:ubiquitin binding"/>
    <property type="evidence" value="ECO:0007669"/>
    <property type="project" value="InterPro"/>
</dbReference>
<evidence type="ECO:0000256" key="7">
    <source>
        <dbReference type="ARBA" id="ARBA00022771"/>
    </source>
</evidence>
<dbReference type="InterPro" id="IPR003903">
    <property type="entry name" value="UIM_dom"/>
</dbReference>
<dbReference type="InterPro" id="IPR008942">
    <property type="entry name" value="ENTH_VHS"/>
</dbReference>
<dbReference type="PANTHER" id="PTHR47794">
    <property type="entry name" value="VACUOLAR PROTEIN SORTING-ASSOCIATED PROTEIN 27"/>
    <property type="match status" value="1"/>
</dbReference>
<dbReference type="PANTHER" id="PTHR47794:SF1">
    <property type="entry name" value="VACUOLAR PROTEIN SORTING-ASSOCIATED PROTEIN 27"/>
    <property type="match status" value="1"/>
</dbReference>
<keyword evidence="9" id="KW-0472">Membrane</keyword>
<feature type="region of interest" description="Disordered" evidence="11">
    <location>
        <begin position="242"/>
        <end position="275"/>
    </location>
</feature>
<feature type="compositionally biased region" description="Low complexity" evidence="11">
    <location>
        <begin position="243"/>
        <end position="254"/>
    </location>
</feature>
<feature type="compositionally biased region" description="Polar residues" evidence="11">
    <location>
        <begin position="540"/>
        <end position="549"/>
    </location>
</feature>
<dbReference type="SMART" id="SM00288">
    <property type="entry name" value="VHS"/>
    <property type="match status" value="1"/>
</dbReference>
<dbReference type="GO" id="GO:0032266">
    <property type="term" value="F:phosphatidylinositol-3-phosphate binding"/>
    <property type="evidence" value="ECO:0007669"/>
    <property type="project" value="TreeGrafter"/>
</dbReference>
<dbReference type="Pfam" id="PF00790">
    <property type="entry name" value="VHS"/>
    <property type="match status" value="1"/>
</dbReference>
<dbReference type="Pfam" id="PF01363">
    <property type="entry name" value="FYVE"/>
    <property type="match status" value="1"/>
</dbReference>
<keyword evidence="4" id="KW-0479">Metal-binding</keyword>
<evidence type="ECO:0000256" key="4">
    <source>
        <dbReference type="ARBA" id="ARBA00022723"/>
    </source>
</evidence>
<evidence type="ECO:0000256" key="9">
    <source>
        <dbReference type="ARBA" id="ARBA00023136"/>
    </source>
</evidence>
<evidence type="ECO:0000256" key="1">
    <source>
        <dbReference type="ARBA" id="ARBA00004125"/>
    </source>
</evidence>
<feature type="compositionally biased region" description="Low complexity" evidence="11">
    <location>
        <begin position="623"/>
        <end position="637"/>
    </location>
</feature>
<dbReference type="SMART" id="SM00064">
    <property type="entry name" value="FYVE"/>
    <property type="match status" value="1"/>
</dbReference>
<sequence>MSSFWWGQSAFDELIEKATSELLPAGQVDLALHLEISDQIRSKKVTPKEAVRSLKQRLSHKNPNVILATLSLVDTCVKNSGNGFVKEVATREFMEEVTHVLKTASNQDVKHKVLYLVQTWGIAAKGNPSLSYITGTYSLLKAEGYAFPPVTEKIDSIFLETAVAPEWTDSDVCERCRTPFTLTNRKHHCRNCGGTFCQQCSSKNVPLPHLGINDIVRVCDGCYIKVKLSKIADKETVSQLLGTPTTTSASTSSSLAPVYAPSTSQKTTETAKDDDQFEEDLKKAIEISLKESQQQQQQQKPVSYSSNQKEEEQEDADLAAAIAASLADMKISSASSPSVVTSKITNDKSNELSLTDMENIQLFSTLMHRIQSIGGDVSGDQQVNQLYTEIGSLQPKLVTTLNETCQKHERFVQLHQKLNEAVKAYDRLLHQRLSQAHRSSGYDYSYPVQNYYSPAANQYPPPTTTAIATATSSQQAYIPPASSTNFNSANATAATSPVNASNSSVMYPDLGTVATSPPIQYPVTQQQPMQYSLSSTQLQFPLPTSTTHPQAYYPPTPAQIKAQYPPVQPQQSIQYPQQAISLSQPQQITSQQQQQQQQQQQHYSQPQPQKIVEPLNTSHYYNQSIQPPQQNQQHQQPVVDEAPLIEL</sequence>
<dbReference type="InterPro" id="IPR002014">
    <property type="entry name" value="VHS_dom"/>
</dbReference>
<dbReference type="SUPFAM" id="SSF48464">
    <property type="entry name" value="ENTH/VHS domain"/>
    <property type="match status" value="1"/>
</dbReference>
<keyword evidence="8" id="KW-0862">Zinc</keyword>
<keyword evidence="7 10" id="KW-0863">Zinc-finger</keyword>
<comment type="similarity">
    <text evidence="2">Belongs to the VPS27 family.</text>
</comment>
<dbReference type="CDD" id="cd15735">
    <property type="entry name" value="FYVE_spVPS27p_like"/>
    <property type="match status" value="1"/>
</dbReference>
<protein>
    <recommendedName>
        <fullName evidence="3">Vacuolar protein sorting-associated protein 27</fullName>
    </recommendedName>
</protein>
<evidence type="ECO:0000313" key="15">
    <source>
        <dbReference type="Proteomes" id="UP000242254"/>
    </source>
</evidence>
<dbReference type="Pfam" id="PF21356">
    <property type="entry name" value="Vps27_GAT-like"/>
    <property type="match status" value="1"/>
</dbReference>
<name>A0A2G4SK32_RHIZD</name>
<dbReference type="AlphaFoldDB" id="A0A2G4SK32"/>
<dbReference type="GeneID" id="35438655"/>
<dbReference type="EMBL" id="KZ303860">
    <property type="protein sequence ID" value="PHZ09123.1"/>
    <property type="molecule type" value="Genomic_DNA"/>
</dbReference>
<dbReference type="STRING" id="1340429.A0A2G4SK32"/>
<dbReference type="GO" id="GO:0010008">
    <property type="term" value="C:endosome membrane"/>
    <property type="evidence" value="ECO:0007669"/>
    <property type="project" value="UniProtKB-SubCell"/>
</dbReference>
<comment type="subcellular location">
    <subcellularLocation>
        <location evidence="1">Endosome membrane</location>
        <topology evidence="1">Peripheral membrane protein</topology>
        <orientation evidence="1">Cytoplasmic side</orientation>
    </subcellularLocation>
</comment>
<evidence type="ECO:0000256" key="11">
    <source>
        <dbReference type="SAM" id="MobiDB-lite"/>
    </source>
</evidence>
<gene>
    <name evidence="14" type="ORF">RHIMIDRAFT_230238</name>
</gene>
<keyword evidence="15" id="KW-1185">Reference proteome</keyword>
<dbReference type="InterPro" id="IPR013083">
    <property type="entry name" value="Znf_RING/FYVE/PHD"/>
</dbReference>
<dbReference type="Gene3D" id="1.25.40.90">
    <property type="match status" value="1"/>
</dbReference>
<reference evidence="14 15" key="1">
    <citation type="journal article" date="2016" name="Proc. Natl. Acad. Sci. U.S.A.">
        <title>Lipid metabolic changes in an early divergent fungus govern the establishment of a mutualistic symbiosis with endobacteria.</title>
        <authorList>
            <person name="Lastovetsky O.A."/>
            <person name="Gaspar M.L."/>
            <person name="Mondo S.J."/>
            <person name="LaButti K.M."/>
            <person name="Sandor L."/>
            <person name="Grigoriev I.V."/>
            <person name="Henry S.A."/>
            <person name="Pawlowska T.E."/>
        </authorList>
    </citation>
    <scope>NUCLEOTIDE SEQUENCE [LARGE SCALE GENOMIC DNA]</scope>
    <source>
        <strain evidence="14 15">ATCC 52813</strain>
    </source>
</reference>
<dbReference type="InterPro" id="IPR011011">
    <property type="entry name" value="Znf_FYVE_PHD"/>
</dbReference>
<dbReference type="SMART" id="SM00726">
    <property type="entry name" value="UIM"/>
    <property type="match status" value="2"/>
</dbReference>
<dbReference type="InterPro" id="IPR017455">
    <property type="entry name" value="Znf_FYVE-rel"/>
</dbReference>
<feature type="domain" description="FYVE-type" evidence="12">
    <location>
        <begin position="167"/>
        <end position="227"/>
    </location>
</feature>
<dbReference type="Pfam" id="PF02809">
    <property type="entry name" value="UIM"/>
    <property type="match status" value="2"/>
</dbReference>
<evidence type="ECO:0000256" key="5">
    <source>
        <dbReference type="ARBA" id="ARBA00022737"/>
    </source>
</evidence>
<dbReference type="GO" id="GO:0006623">
    <property type="term" value="P:protein targeting to vacuole"/>
    <property type="evidence" value="ECO:0007669"/>
    <property type="project" value="TreeGrafter"/>
</dbReference>
<dbReference type="PROSITE" id="PS50330">
    <property type="entry name" value="UIM"/>
    <property type="match status" value="1"/>
</dbReference>
<feature type="domain" description="VHS" evidence="13">
    <location>
        <begin position="29"/>
        <end position="148"/>
    </location>
</feature>
<dbReference type="RefSeq" id="XP_023462831.1">
    <property type="nucleotide sequence ID" value="XM_023607665.1"/>
</dbReference>
<proteinExistence type="inferred from homology"/>
<evidence type="ECO:0000256" key="10">
    <source>
        <dbReference type="PROSITE-ProRule" id="PRU00091"/>
    </source>
</evidence>
<dbReference type="GO" id="GO:0008270">
    <property type="term" value="F:zinc ion binding"/>
    <property type="evidence" value="ECO:0007669"/>
    <property type="project" value="UniProtKB-KW"/>
</dbReference>
<evidence type="ECO:0000256" key="3">
    <source>
        <dbReference type="ARBA" id="ARBA00017753"/>
    </source>
</evidence>
<organism evidence="14 15">
    <name type="scientific">Rhizopus microsporus ATCC 52813</name>
    <dbReference type="NCBI Taxonomy" id="1340429"/>
    <lineage>
        <taxon>Eukaryota</taxon>
        <taxon>Fungi</taxon>
        <taxon>Fungi incertae sedis</taxon>
        <taxon>Mucoromycota</taxon>
        <taxon>Mucoromycotina</taxon>
        <taxon>Mucoromycetes</taxon>
        <taxon>Mucorales</taxon>
        <taxon>Mucorineae</taxon>
        <taxon>Rhizopodaceae</taxon>
        <taxon>Rhizopus</taxon>
    </lineage>
</organism>
<dbReference type="PROSITE" id="PS50179">
    <property type="entry name" value="VHS"/>
    <property type="match status" value="1"/>
</dbReference>
<dbReference type="Gene3D" id="3.30.40.10">
    <property type="entry name" value="Zinc/RING finger domain, C3HC4 (zinc finger)"/>
    <property type="match status" value="1"/>
</dbReference>